<dbReference type="InterPro" id="IPR000600">
    <property type="entry name" value="ROK"/>
</dbReference>
<dbReference type="Proteomes" id="UP000031670">
    <property type="component" value="Unassembled WGS sequence"/>
</dbReference>
<dbReference type="Pfam" id="PF00480">
    <property type="entry name" value="ROK"/>
    <property type="match status" value="1"/>
</dbReference>
<protein>
    <submittedName>
        <fullName evidence="1 2">N-acetylglucosamine-6P-responsive transcriptional repressor nagC</fullName>
    </submittedName>
</protein>
<proteinExistence type="predicted"/>
<dbReference type="PANTHER" id="PTHR18964">
    <property type="entry name" value="ROK (REPRESSOR, ORF, KINASE) FAMILY"/>
    <property type="match status" value="1"/>
</dbReference>
<dbReference type="EMBL" id="BBSA01000003">
    <property type="protein sequence ID" value="GAM61262.1"/>
    <property type="molecule type" value="Genomic_DNA"/>
</dbReference>
<gene>
    <name evidence="1" type="ORF">JCM19231_1154</name>
    <name evidence="2" type="ORF">JCM19232_5563</name>
</gene>
<comment type="caution">
    <text evidence="2">The sequence shown here is derived from an EMBL/GenBank/DDBJ whole genome shotgun (WGS) entry which is preliminary data.</text>
</comment>
<dbReference type="SUPFAM" id="SSF53067">
    <property type="entry name" value="Actin-like ATPase domain"/>
    <property type="match status" value="1"/>
</dbReference>
<reference evidence="2 3" key="2">
    <citation type="submission" date="2015-01" db="EMBL/GenBank/DDBJ databases">
        <title>Vibrio sp. C5 JCM 19232 whole genome shotgun sequence.</title>
        <authorList>
            <person name="Sawabe T."/>
            <person name="Meirelles P."/>
            <person name="Feng G."/>
            <person name="Sayaka M."/>
            <person name="Hattori M."/>
            <person name="Ohkuma M."/>
        </authorList>
    </citation>
    <scope>NUCLEOTIDE SEQUENCE [LARGE SCALE GENOMIC DNA]</scope>
    <source>
        <strain evidence="2 3">JCM19232</strain>
    </source>
</reference>
<accession>A0A0B8P9J1</accession>
<dbReference type="InterPro" id="IPR043129">
    <property type="entry name" value="ATPase_NBD"/>
</dbReference>
<evidence type="ECO:0000313" key="4">
    <source>
        <dbReference type="Proteomes" id="UP000031671"/>
    </source>
</evidence>
<organism evidence="2 3">
    <name type="scientific">Vibrio ishigakensis</name>
    <dbReference type="NCBI Taxonomy" id="1481914"/>
    <lineage>
        <taxon>Bacteria</taxon>
        <taxon>Pseudomonadati</taxon>
        <taxon>Pseudomonadota</taxon>
        <taxon>Gammaproteobacteria</taxon>
        <taxon>Vibrionales</taxon>
        <taxon>Vibrionaceae</taxon>
        <taxon>Vibrio</taxon>
    </lineage>
</organism>
<dbReference type="Proteomes" id="UP000031671">
    <property type="component" value="Unassembled WGS sequence"/>
</dbReference>
<dbReference type="PANTHER" id="PTHR18964:SF175">
    <property type="entry name" value="N-ACETYLGLUCOSAMINE REPRESSOR"/>
    <property type="match status" value="1"/>
</dbReference>
<reference evidence="1 4" key="1">
    <citation type="submission" date="2015-01" db="EMBL/GenBank/DDBJ databases">
        <title>Vibrio sp. C1 JCM 19231 whole genome shotgun sequence.</title>
        <authorList>
            <person name="Sawabe T."/>
            <person name="Meirelles P."/>
            <person name="Feng G."/>
            <person name="Sayaka M."/>
            <person name="Hattori M."/>
            <person name="Ohkuma M."/>
        </authorList>
    </citation>
    <scope>NUCLEOTIDE SEQUENCE [LARGE SCALE GENOMIC DNA]</scope>
    <source>
        <strain evidence="4">JCM 19231</strain>
        <strain evidence="1">JCM19231</strain>
    </source>
</reference>
<keyword evidence="4" id="KW-1185">Reference proteome</keyword>
<reference evidence="3 4" key="3">
    <citation type="submission" date="2015-01" db="EMBL/GenBank/DDBJ databases">
        <authorList>
            <consortium name="NBRP consortium"/>
            <person name="Sawabe T."/>
            <person name="Meirelles P."/>
            <person name="Feng G."/>
            <person name="Sayaka M."/>
            <person name="Hattori M."/>
            <person name="Ohkuma M."/>
        </authorList>
    </citation>
    <scope>NUCLEOTIDE SEQUENCE [LARGE SCALE GENOMIC DNA]</scope>
    <source>
        <strain evidence="4">JCM 19231</strain>
        <strain evidence="1">JCM19231</strain>
        <strain evidence="2 3">JCM19232</strain>
    </source>
</reference>
<accession>A0A0B8P2C4</accession>
<dbReference type="GO" id="GO:0003677">
    <property type="term" value="F:DNA binding"/>
    <property type="evidence" value="ECO:0007669"/>
    <property type="project" value="TreeGrafter"/>
</dbReference>
<evidence type="ECO:0000313" key="2">
    <source>
        <dbReference type="EMBL" id="GAM61262.1"/>
    </source>
</evidence>
<dbReference type="Gene3D" id="3.30.420.40">
    <property type="match status" value="1"/>
</dbReference>
<dbReference type="GO" id="GO:0006355">
    <property type="term" value="P:regulation of DNA-templated transcription"/>
    <property type="evidence" value="ECO:0007669"/>
    <property type="project" value="TreeGrafter"/>
</dbReference>
<name>A0A0B8P9J1_9VIBR</name>
<sequence length="99" mass="10737">MATQSIVRVGDQLGKAVAIVINLFNPEKIVIAGHITKAKEILFPAIQRNVVSQSLTAFHKDLPIVSSDLELQPTMGAFAIVKRAMLNGILLQKLMDSAQ</sequence>
<dbReference type="EMBL" id="BBRZ01000054">
    <property type="protein sequence ID" value="GAM57443.1"/>
    <property type="molecule type" value="Genomic_DNA"/>
</dbReference>
<evidence type="ECO:0000313" key="1">
    <source>
        <dbReference type="EMBL" id="GAM57443.1"/>
    </source>
</evidence>
<dbReference type="AlphaFoldDB" id="A0A0B8P9J1"/>
<evidence type="ECO:0000313" key="3">
    <source>
        <dbReference type="Proteomes" id="UP000031670"/>
    </source>
</evidence>